<proteinExistence type="predicted"/>
<dbReference type="KEGG" id="nai:NECAME_16313"/>
<dbReference type="EMBL" id="KI657549">
    <property type="protein sequence ID" value="ETN86483.1"/>
    <property type="molecule type" value="Genomic_DNA"/>
</dbReference>
<reference evidence="2" key="1">
    <citation type="journal article" date="2014" name="Nat. Genet.">
        <title>Genome of the human hookworm Necator americanus.</title>
        <authorList>
            <person name="Tang Y.T."/>
            <person name="Gao X."/>
            <person name="Rosa B.A."/>
            <person name="Abubucker S."/>
            <person name="Hallsworth-Pepin K."/>
            <person name="Martin J."/>
            <person name="Tyagi R."/>
            <person name="Heizer E."/>
            <person name="Zhang X."/>
            <person name="Bhonagiri-Palsikar V."/>
            <person name="Minx P."/>
            <person name="Warren W.C."/>
            <person name="Wang Q."/>
            <person name="Zhan B."/>
            <person name="Hotez P.J."/>
            <person name="Sternberg P.W."/>
            <person name="Dougall A."/>
            <person name="Gaze S.T."/>
            <person name="Mulvenna J."/>
            <person name="Sotillo J."/>
            <person name="Ranganathan S."/>
            <person name="Rabelo E.M."/>
            <person name="Wilson R.K."/>
            <person name="Felgner P.L."/>
            <person name="Bethony J."/>
            <person name="Hawdon J.M."/>
            <person name="Gasser R.B."/>
            <person name="Loukas A."/>
            <person name="Mitreva M."/>
        </authorList>
    </citation>
    <scope>NUCLEOTIDE SEQUENCE [LARGE SCALE GENOMIC DNA]</scope>
</reference>
<accession>W2TXB9</accession>
<keyword evidence="2" id="KW-1185">Reference proteome</keyword>
<sequence>MAPETDPRYKADFYHRELSNKEKEGVKDVGAREERVDMKGCVNAFESAFSVHATYTSWINLVSKR</sequence>
<dbReference type="Proteomes" id="UP000053676">
    <property type="component" value="Unassembled WGS sequence"/>
</dbReference>
<gene>
    <name evidence="1" type="ORF">NECAME_16313</name>
</gene>
<dbReference type="AlphaFoldDB" id="W2TXB9"/>
<name>W2TXB9_NECAM</name>
<protein>
    <submittedName>
        <fullName evidence="1">Uncharacterized protein</fullName>
    </submittedName>
</protein>
<evidence type="ECO:0000313" key="1">
    <source>
        <dbReference type="EMBL" id="ETN86483.1"/>
    </source>
</evidence>
<evidence type="ECO:0000313" key="2">
    <source>
        <dbReference type="Proteomes" id="UP000053676"/>
    </source>
</evidence>
<organism evidence="1 2">
    <name type="scientific">Necator americanus</name>
    <name type="common">Human hookworm</name>
    <dbReference type="NCBI Taxonomy" id="51031"/>
    <lineage>
        <taxon>Eukaryota</taxon>
        <taxon>Metazoa</taxon>
        <taxon>Ecdysozoa</taxon>
        <taxon>Nematoda</taxon>
        <taxon>Chromadorea</taxon>
        <taxon>Rhabditida</taxon>
        <taxon>Rhabditina</taxon>
        <taxon>Rhabditomorpha</taxon>
        <taxon>Strongyloidea</taxon>
        <taxon>Ancylostomatidae</taxon>
        <taxon>Bunostominae</taxon>
        <taxon>Necator</taxon>
    </lineage>
</organism>